<proteinExistence type="predicted"/>
<feature type="compositionally biased region" description="Basic residues" evidence="1">
    <location>
        <begin position="9"/>
        <end position="20"/>
    </location>
</feature>
<reference evidence="2" key="1">
    <citation type="journal article" date="2020" name="Nature">
        <title>Giant virus diversity and host interactions through global metagenomics.</title>
        <authorList>
            <person name="Schulz F."/>
            <person name="Roux S."/>
            <person name="Paez-Espino D."/>
            <person name="Jungbluth S."/>
            <person name="Walsh D.A."/>
            <person name="Denef V.J."/>
            <person name="McMahon K.D."/>
            <person name="Konstantinidis K.T."/>
            <person name="Eloe-Fadrosh E.A."/>
            <person name="Kyrpides N.C."/>
            <person name="Woyke T."/>
        </authorList>
    </citation>
    <scope>NUCLEOTIDE SEQUENCE</scope>
    <source>
        <strain evidence="2">GVMAG-M-3300023179-99</strain>
    </source>
</reference>
<dbReference type="InterPro" id="IPR043905">
    <property type="entry name" value="DUF5771"/>
</dbReference>
<sequence length="98" mass="10969">MPAKCGAGKTRRTAWQKKHGPGIGELHHGDLTSRGYSVTKSKTARRSALRRVVKAEGPLKAFRQLNAVAVYSKNSAPTKARTFKADRNWVRKTYMKSR</sequence>
<dbReference type="AlphaFoldDB" id="A0A6C0HFX9"/>
<feature type="region of interest" description="Disordered" evidence="1">
    <location>
        <begin position="1"/>
        <end position="46"/>
    </location>
</feature>
<dbReference type="Pfam" id="PF19075">
    <property type="entry name" value="DUF5771"/>
    <property type="match status" value="1"/>
</dbReference>
<evidence type="ECO:0000256" key="1">
    <source>
        <dbReference type="SAM" id="MobiDB-lite"/>
    </source>
</evidence>
<name>A0A6C0HFX9_9ZZZZ</name>
<accession>A0A6C0HFX9</accession>
<dbReference type="EMBL" id="MN739948">
    <property type="protein sequence ID" value="QHT79364.1"/>
    <property type="molecule type" value="Genomic_DNA"/>
</dbReference>
<organism evidence="2">
    <name type="scientific">viral metagenome</name>
    <dbReference type="NCBI Taxonomy" id="1070528"/>
    <lineage>
        <taxon>unclassified sequences</taxon>
        <taxon>metagenomes</taxon>
        <taxon>organismal metagenomes</taxon>
    </lineage>
</organism>
<evidence type="ECO:0000313" key="2">
    <source>
        <dbReference type="EMBL" id="QHT79364.1"/>
    </source>
</evidence>
<protein>
    <submittedName>
        <fullName evidence="2">Uncharacterized protein</fullName>
    </submittedName>
</protein>